<name>B9XI26_PEDPL</name>
<dbReference type="OrthoDB" id="196222at2"/>
<dbReference type="InterPro" id="IPR001258">
    <property type="entry name" value="NHL_repeat"/>
</dbReference>
<dbReference type="AlphaFoldDB" id="B9XI26"/>
<dbReference type="Proteomes" id="UP000003688">
    <property type="component" value="Unassembled WGS sequence"/>
</dbReference>
<feature type="repeat" description="NHL" evidence="2">
    <location>
        <begin position="209"/>
        <end position="246"/>
    </location>
</feature>
<evidence type="ECO:0000256" key="3">
    <source>
        <dbReference type="SAM" id="SignalP"/>
    </source>
</evidence>
<keyword evidence="6" id="KW-1185">Reference proteome</keyword>
<evidence type="ECO:0000256" key="1">
    <source>
        <dbReference type="ARBA" id="ARBA00022737"/>
    </source>
</evidence>
<keyword evidence="1" id="KW-0677">Repeat</keyword>
<evidence type="ECO:0000313" key="5">
    <source>
        <dbReference type="EMBL" id="EEF60519.1"/>
    </source>
</evidence>
<evidence type="ECO:0000259" key="4">
    <source>
        <dbReference type="Pfam" id="PF25021"/>
    </source>
</evidence>
<dbReference type="STRING" id="320771.Cflav_PD3489"/>
<feature type="chain" id="PRO_5002893226" evidence="3">
    <location>
        <begin position="26"/>
        <end position="429"/>
    </location>
</feature>
<keyword evidence="3" id="KW-0732">Signal</keyword>
<dbReference type="Pfam" id="PF25021">
    <property type="entry name" value="TEN_NHL"/>
    <property type="match status" value="1"/>
</dbReference>
<dbReference type="RefSeq" id="WP_007415470.1">
    <property type="nucleotide sequence ID" value="NZ_ABOX02000016.1"/>
</dbReference>
<dbReference type="PANTHER" id="PTHR13833:SF71">
    <property type="entry name" value="NHL DOMAIN-CONTAINING PROTEIN"/>
    <property type="match status" value="1"/>
</dbReference>
<feature type="domain" description="Teneurin NHL" evidence="4">
    <location>
        <begin position="101"/>
        <end position="147"/>
    </location>
</feature>
<reference evidence="5 6" key="1">
    <citation type="journal article" date="2011" name="J. Bacteriol.">
        <title>Genome sequence of 'Pedosphaera parvula' Ellin514, an aerobic Verrucomicrobial isolate from pasture soil.</title>
        <authorList>
            <person name="Kant R."/>
            <person name="van Passel M.W."/>
            <person name="Sangwan P."/>
            <person name="Palva A."/>
            <person name="Lucas S."/>
            <person name="Copeland A."/>
            <person name="Lapidus A."/>
            <person name="Glavina Del Rio T."/>
            <person name="Dalin E."/>
            <person name="Tice H."/>
            <person name="Bruce D."/>
            <person name="Goodwin L."/>
            <person name="Pitluck S."/>
            <person name="Chertkov O."/>
            <person name="Larimer F.W."/>
            <person name="Land M.L."/>
            <person name="Hauser L."/>
            <person name="Brettin T.S."/>
            <person name="Detter J.C."/>
            <person name="Han S."/>
            <person name="de Vos W.M."/>
            <person name="Janssen P.H."/>
            <person name="Smidt H."/>
        </authorList>
    </citation>
    <scope>NUCLEOTIDE SEQUENCE [LARGE SCALE GENOMIC DNA]</scope>
    <source>
        <strain evidence="5 6">Ellin514</strain>
    </source>
</reference>
<dbReference type="InterPro" id="IPR056822">
    <property type="entry name" value="TEN_NHL"/>
</dbReference>
<organism evidence="5 6">
    <name type="scientific">Pedosphaera parvula (strain Ellin514)</name>
    <dbReference type="NCBI Taxonomy" id="320771"/>
    <lineage>
        <taxon>Bacteria</taxon>
        <taxon>Pseudomonadati</taxon>
        <taxon>Verrucomicrobiota</taxon>
        <taxon>Pedosphaerae</taxon>
        <taxon>Pedosphaerales</taxon>
        <taxon>Pedosphaeraceae</taxon>
        <taxon>Pedosphaera</taxon>
    </lineage>
</organism>
<dbReference type="PANTHER" id="PTHR13833">
    <property type="match status" value="1"/>
</dbReference>
<sequence precursor="true">MRNKLSFKNLFVGGGLLASMAVAHAQSLTINTFAGHDAPGSKDGLSSSARFRHPNSIAADSAGNIYVADTENSTIRKITPNGSVSTFAGFAGTFGSADGVGTNALFYAPQGIAVDSAGFIYVADTANATIRKITPAGVVSTLAGSAGNINSFDGTGINANFYQPRSLAVDNGGNVYVADTWNHTIRKITPAGLVSTLAGLAGNPGSADGTNSKARFNRPSGIAVDNATNLFVTDFHNHTIRKITPGGTVTTIAGLPGVWGNADGTNNVARFFQPQGIVADNAGNLFVADSGNQTIRKISPSGTNWIVSTVAGLSGIAGNANGTNNTARFYFPADVAQDIAGYIYVADLGNNAIRTERIVPPTLQLSRAANQFIFAWPVSASGFVLESAHNVSPGAQWIPQTNTVFISGDYFVATNNPAFAPAFHRLHRQ</sequence>
<gene>
    <name evidence="5" type="ORF">Cflav_PD3489</name>
</gene>
<comment type="caution">
    <text evidence="5">The sequence shown here is derived from an EMBL/GenBank/DDBJ whole genome shotgun (WGS) entry which is preliminary data.</text>
</comment>
<evidence type="ECO:0000313" key="6">
    <source>
        <dbReference type="Proteomes" id="UP000003688"/>
    </source>
</evidence>
<dbReference type="Pfam" id="PF01436">
    <property type="entry name" value="NHL"/>
    <property type="match status" value="4"/>
</dbReference>
<proteinExistence type="predicted"/>
<dbReference type="SUPFAM" id="SSF101898">
    <property type="entry name" value="NHL repeat"/>
    <property type="match status" value="1"/>
</dbReference>
<dbReference type="InterPro" id="IPR011042">
    <property type="entry name" value="6-blade_b-propeller_TolB-like"/>
</dbReference>
<dbReference type="CDD" id="cd14953">
    <property type="entry name" value="NHL_like_1"/>
    <property type="match status" value="1"/>
</dbReference>
<dbReference type="EMBL" id="ABOX02000016">
    <property type="protein sequence ID" value="EEF60519.1"/>
    <property type="molecule type" value="Genomic_DNA"/>
</dbReference>
<accession>B9XI26</accession>
<feature type="repeat" description="NHL" evidence="2">
    <location>
        <begin position="149"/>
        <end position="191"/>
    </location>
</feature>
<dbReference type="PROSITE" id="PS51125">
    <property type="entry name" value="NHL"/>
    <property type="match status" value="3"/>
</dbReference>
<evidence type="ECO:0000256" key="2">
    <source>
        <dbReference type="PROSITE-ProRule" id="PRU00504"/>
    </source>
</evidence>
<feature type="signal peptide" evidence="3">
    <location>
        <begin position="1"/>
        <end position="25"/>
    </location>
</feature>
<protein>
    <submittedName>
        <fullName evidence="5">NHL repeat containing protein</fullName>
    </submittedName>
</protein>
<feature type="repeat" description="NHL" evidence="2">
    <location>
        <begin position="51"/>
        <end position="81"/>
    </location>
</feature>
<dbReference type="Gene3D" id="2.120.10.30">
    <property type="entry name" value="TolB, C-terminal domain"/>
    <property type="match status" value="3"/>
</dbReference>